<dbReference type="EMBL" id="JARKHS020006680">
    <property type="protein sequence ID" value="KAK8782429.1"/>
    <property type="molecule type" value="Genomic_DNA"/>
</dbReference>
<protein>
    <submittedName>
        <fullName evidence="1">Uncharacterized protein</fullName>
    </submittedName>
</protein>
<evidence type="ECO:0000313" key="1">
    <source>
        <dbReference type="EMBL" id="KAK8782429.1"/>
    </source>
</evidence>
<sequence length="110" mass="11850">MGATIGQRAGACSCLLSGSRIPHRRRQRLGGSRLRSRSESVQCFRRVGGDRTPTHVPPAASYQLGMESSHREMLFLGSGTSPPSALRYGGAFCRSARVSSAEYAIERSGH</sequence>
<accession>A0AAQ4F5P8</accession>
<evidence type="ECO:0000313" key="2">
    <source>
        <dbReference type="Proteomes" id="UP001321473"/>
    </source>
</evidence>
<comment type="caution">
    <text evidence="1">The sequence shown here is derived from an EMBL/GenBank/DDBJ whole genome shotgun (WGS) entry which is preliminary data.</text>
</comment>
<organism evidence="1 2">
    <name type="scientific">Amblyomma americanum</name>
    <name type="common">Lone star tick</name>
    <dbReference type="NCBI Taxonomy" id="6943"/>
    <lineage>
        <taxon>Eukaryota</taxon>
        <taxon>Metazoa</taxon>
        <taxon>Ecdysozoa</taxon>
        <taxon>Arthropoda</taxon>
        <taxon>Chelicerata</taxon>
        <taxon>Arachnida</taxon>
        <taxon>Acari</taxon>
        <taxon>Parasitiformes</taxon>
        <taxon>Ixodida</taxon>
        <taxon>Ixodoidea</taxon>
        <taxon>Ixodidae</taxon>
        <taxon>Amblyomminae</taxon>
        <taxon>Amblyomma</taxon>
    </lineage>
</organism>
<name>A0AAQ4F5P8_AMBAM</name>
<gene>
    <name evidence="1" type="ORF">V5799_016229</name>
</gene>
<proteinExistence type="predicted"/>
<dbReference type="Proteomes" id="UP001321473">
    <property type="component" value="Unassembled WGS sequence"/>
</dbReference>
<keyword evidence="2" id="KW-1185">Reference proteome</keyword>
<reference evidence="1 2" key="1">
    <citation type="journal article" date="2023" name="Arcadia Sci">
        <title>De novo assembly of a long-read Amblyomma americanum tick genome.</title>
        <authorList>
            <person name="Chou S."/>
            <person name="Poskanzer K.E."/>
            <person name="Rollins M."/>
            <person name="Thuy-Boun P.S."/>
        </authorList>
    </citation>
    <scope>NUCLEOTIDE SEQUENCE [LARGE SCALE GENOMIC DNA]</scope>
    <source>
        <strain evidence="1">F_SG_1</strain>
        <tissue evidence="1">Salivary glands</tissue>
    </source>
</reference>
<dbReference type="AlphaFoldDB" id="A0AAQ4F5P8"/>